<dbReference type="Pfam" id="PF18816">
    <property type="entry name" value="Importin_rep_5"/>
    <property type="match status" value="1"/>
</dbReference>
<dbReference type="Pfam" id="PF18808">
    <property type="entry name" value="Importin_rep_4"/>
    <property type="match status" value="1"/>
</dbReference>
<dbReference type="RefSeq" id="XP_024509171.1">
    <property type="nucleotide sequence ID" value="XM_024643509.1"/>
</dbReference>
<dbReference type="Proteomes" id="UP000035682">
    <property type="component" value="Unplaced"/>
</dbReference>
<dbReference type="InterPro" id="IPR041389">
    <property type="entry name" value="Importin_rep_6"/>
</dbReference>
<dbReference type="InterPro" id="IPR040928">
    <property type="entry name" value="Importin_rep_5"/>
</dbReference>
<keyword evidence="5" id="KW-0677">Repeat</keyword>
<evidence type="ECO:0000256" key="6">
    <source>
        <dbReference type="ARBA" id="ARBA00022927"/>
    </source>
</evidence>
<keyword evidence="8" id="KW-0175">Coiled coil</keyword>
<evidence type="ECO:0000313" key="13">
    <source>
        <dbReference type="WBParaSite" id="SRAE_2000461800.1"/>
    </source>
</evidence>
<evidence type="ECO:0000313" key="11">
    <source>
        <dbReference type="EMBL" id="CEF69972.1"/>
    </source>
</evidence>
<comment type="subcellular location">
    <subcellularLocation>
        <location evidence="2">Cytoplasm</location>
    </subcellularLocation>
    <subcellularLocation>
        <location evidence="1">Nucleus</location>
    </subcellularLocation>
</comment>
<dbReference type="WormBase" id="SRAE_2000461800">
    <property type="protein sequence ID" value="SRP06658"/>
    <property type="gene ID" value="WBGene00264850"/>
</dbReference>
<keyword evidence="7" id="KW-0539">Nucleus</keyword>
<dbReference type="GO" id="GO:0005737">
    <property type="term" value="C:cytoplasm"/>
    <property type="evidence" value="ECO:0007669"/>
    <property type="project" value="UniProtKB-SubCell"/>
</dbReference>
<dbReference type="InterPro" id="IPR016024">
    <property type="entry name" value="ARM-type_fold"/>
</dbReference>
<evidence type="ECO:0000256" key="4">
    <source>
        <dbReference type="ARBA" id="ARBA00022490"/>
    </source>
</evidence>
<reference evidence="13" key="2">
    <citation type="submission" date="2020-12" db="UniProtKB">
        <authorList>
            <consortium name="WormBaseParasite"/>
        </authorList>
    </citation>
    <scope>IDENTIFICATION</scope>
</reference>
<dbReference type="OrthoDB" id="543373at2759"/>
<dbReference type="EMBL" id="LN609529">
    <property type="protein sequence ID" value="CEF69972.1"/>
    <property type="molecule type" value="Genomic_DNA"/>
</dbReference>
<dbReference type="PANTHER" id="PTHR10527">
    <property type="entry name" value="IMPORTIN BETA"/>
    <property type="match status" value="1"/>
</dbReference>
<dbReference type="Pfam" id="PF25780">
    <property type="entry name" value="TPR_IPO5"/>
    <property type="match status" value="1"/>
</dbReference>
<dbReference type="WBParaSite" id="SRAE_2000461800.1">
    <property type="protein sequence ID" value="SRAE_2000461800.1"/>
    <property type="gene ID" value="WBGene00264850"/>
</dbReference>
<dbReference type="Gene3D" id="1.25.10.10">
    <property type="entry name" value="Leucine-rich Repeat Variant"/>
    <property type="match status" value="1"/>
</dbReference>
<dbReference type="GeneID" id="36382343"/>
<dbReference type="Pfam" id="PF13513">
    <property type="entry name" value="HEAT_EZ"/>
    <property type="match status" value="1"/>
</dbReference>
<evidence type="ECO:0000256" key="1">
    <source>
        <dbReference type="ARBA" id="ARBA00004123"/>
    </source>
</evidence>
<feature type="coiled-coil region" evidence="8">
    <location>
        <begin position="794"/>
        <end position="821"/>
    </location>
</feature>
<feature type="domain" description="Importin subunit beta-1/Transportin-1-like TPR repeats" evidence="9">
    <location>
        <begin position="499"/>
        <end position="639"/>
    </location>
</feature>
<feature type="domain" description="IPO4/5-like TPR repeats" evidence="10">
    <location>
        <begin position="98"/>
        <end position="260"/>
    </location>
</feature>
<sequence>MADLDQFYELIKRILCTDNEIRKEAETAYEGISILLRCQLLFQLYSKADCETESRNMALVLLRRLLVNSYNEISRALGNNGVEEFRDKLLEAATLENNNGLRKRLIEVIAEFAKEGIDAETLSQTWDKVLKFIAHVPTASPELREAAMLLIENVPNIFGEQMPNYIGDVKTIFSSCLSYGENLSTVRVSAVKAFVSFVVEHEGLPKIIQPLSDQIPAIIEICKCTIDAGDDDATVIQNLCDVVAATPKLINPHLNSLLEFCHNTCLRGDIDSSFRHSALEVMVAFTESSASVIRKRAAPVIPEMVRICMTFMTNIDDDISDWCFNDSPDIGDDEEEDYSVGESSLDRLSCALGGKSLLQHLLGLASEYLKSNDWKHRHAAIMAISVSGEGCKRQMEPHIENVVNTILPYLKDEHPRVRYAACNAIGQMSTDFGPTLQKKCHNVVVPALLETLTDLGNPRVSAHAGAALVNFSEECPKNIISIYLTDVIAKLEFVLENTFRQLLEKGKKIVLEQVITTVASVADAAKEQFIAYYDRLIPPLKYILKNTTAPEYKILRGKTIECISLIGLAVGAEKFEPDVNEIMEVVLTTQNEETVPDDPLVSYMISSWARICKILGEKFGRFLPMVMPAVMKAASVKPDVMLFEDDTNYGVGDSENWSFMNIGDNQSLGIKTSGLEEKATACEMIVCYAREAKGAFIEYVEPVMELMLPLLKFMFHDVVRMSAAECMPVLLEVALPKGAEYVKKMWETILPAMQDALKDERDSDVVGTFLEELGQCVEIIGPNVVTPREIDIITTIINEQMEEYKKRKELYEENLKDEDADEESQEQIDDYLENETTILGKISDIIHSLFKTFGTQYLPYFEKIGKHFADIIIDKKRQFYERQWAICVFDDVIEYGGPQSLQYQEVFLQPILDYLEDEYPEIRQAAAYGCGMMALKGGPGYAEPCRQALPRLINIIQRTESRSTEEECAATENAISAVAKILKCNSSLVNINDMIPLFLSWLPIWEDEEESPFVYGYLCDLIESNHPLVVGENNSNIPRLIYIITQAFVKGAFPEGNEVEEIKNRLLNILKSVKANAELFSAAVGAANLSEDQKLFLQGSL</sequence>
<dbReference type="InterPro" id="IPR040122">
    <property type="entry name" value="Importin_beta"/>
</dbReference>
<dbReference type="InterPro" id="IPR058584">
    <property type="entry name" value="IMB1_TNPO1-like_TPR"/>
</dbReference>
<evidence type="ECO:0000256" key="7">
    <source>
        <dbReference type="ARBA" id="ARBA00023242"/>
    </source>
</evidence>
<dbReference type="OMA" id="PKRFVQE"/>
<dbReference type="Pfam" id="PF18829">
    <property type="entry name" value="Importin_rep_6"/>
    <property type="match status" value="1"/>
</dbReference>
<evidence type="ECO:0000313" key="14">
    <source>
        <dbReference type="WormBase" id="SRAE_2000461800"/>
    </source>
</evidence>
<dbReference type="InterPro" id="IPR041653">
    <property type="entry name" value="Importin_rep_4"/>
</dbReference>
<dbReference type="InterPro" id="IPR057672">
    <property type="entry name" value="TPR_IPO4/5"/>
</dbReference>
<dbReference type="AlphaFoldDB" id="A0A090LJG1"/>
<proteinExistence type="predicted"/>
<dbReference type="GO" id="GO:0006606">
    <property type="term" value="P:protein import into nucleus"/>
    <property type="evidence" value="ECO:0007669"/>
    <property type="project" value="InterPro"/>
</dbReference>
<evidence type="ECO:0000256" key="8">
    <source>
        <dbReference type="SAM" id="Coils"/>
    </source>
</evidence>
<evidence type="ECO:0000256" key="5">
    <source>
        <dbReference type="ARBA" id="ARBA00022737"/>
    </source>
</evidence>
<dbReference type="SUPFAM" id="SSF48371">
    <property type="entry name" value="ARM repeat"/>
    <property type="match status" value="2"/>
</dbReference>
<dbReference type="GO" id="GO:0005634">
    <property type="term" value="C:nucleus"/>
    <property type="evidence" value="ECO:0007669"/>
    <property type="project" value="UniProtKB-SubCell"/>
</dbReference>
<dbReference type="eggNOG" id="KOG2171">
    <property type="taxonomic scope" value="Eukaryota"/>
</dbReference>
<dbReference type="CTD" id="36382343"/>
<evidence type="ECO:0000259" key="9">
    <source>
        <dbReference type="Pfam" id="PF25574"/>
    </source>
</evidence>
<reference evidence="11 12" key="1">
    <citation type="submission" date="2014-09" db="EMBL/GenBank/DDBJ databases">
        <authorList>
            <person name="Martin A.A."/>
        </authorList>
    </citation>
    <scope>NUCLEOTIDE SEQUENCE</scope>
    <source>
        <strain evidence="12">ED321</strain>
        <strain evidence="11">ED321 Heterogonic</strain>
    </source>
</reference>
<evidence type="ECO:0000256" key="2">
    <source>
        <dbReference type="ARBA" id="ARBA00004496"/>
    </source>
</evidence>
<keyword evidence="3" id="KW-0813">Transport</keyword>
<organism evidence="11">
    <name type="scientific">Strongyloides ratti</name>
    <name type="common">Parasitic roundworm</name>
    <dbReference type="NCBI Taxonomy" id="34506"/>
    <lineage>
        <taxon>Eukaryota</taxon>
        <taxon>Metazoa</taxon>
        <taxon>Ecdysozoa</taxon>
        <taxon>Nematoda</taxon>
        <taxon>Chromadorea</taxon>
        <taxon>Rhabditida</taxon>
        <taxon>Tylenchina</taxon>
        <taxon>Panagrolaimomorpha</taxon>
        <taxon>Strongyloidoidea</taxon>
        <taxon>Strongyloididae</taxon>
        <taxon>Strongyloides</taxon>
    </lineage>
</organism>
<keyword evidence="4" id="KW-0963">Cytoplasm</keyword>
<evidence type="ECO:0000259" key="10">
    <source>
        <dbReference type="Pfam" id="PF25780"/>
    </source>
</evidence>
<keyword evidence="6" id="KW-0653">Protein transport</keyword>
<evidence type="ECO:0000256" key="3">
    <source>
        <dbReference type="ARBA" id="ARBA00022448"/>
    </source>
</evidence>
<evidence type="ECO:0000313" key="12">
    <source>
        <dbReference type="Proteomes" id="UP000035682"/>
    </source>
</evidence>
<accession>A0A090LJG1</accession>
<keyword evidence="12" id="KW-1185">Reference proteome</keyword>
<dbReference type="InterPro" id="IPR011989">
    <property type="entry name" value="ARM-like"/>
</dbReference>
<name>A0A090LJG1_STRRB</name>
<dbReference type="STRING" id="34506.A0A090LJG1"/>
<protein>
    <submittedName>
        <fullName evidence="11 13">Importin-5</fullName>
    </submittedName>
</protein>
<dbReference type="Pfam" id="PF25574">
    <property type="entry name" value="TPR_IMB1"/>
    <property type="match status" value="1"/>
</dbReference>
<gene>
    <name evidence="11 13 14" type="ORF">SRAE_2000461800</name>
</gene>